<keyword evidence="4" id="KW-1185">Reference proteome</keyword>
<feature type="compositionally biased region" description="Polar residues" evidence="1">
    <location>
        <begin position="220"/>
        <end position="230"/>
    </location>
</feature>
<dbReference type="SMART" id="SM00648">
    <property type="entry name" value="SWAP"/>
    <property type="match status" value="1"/>
</dbReference>
<name>A0A3S5CC56_9PLAT</name>
<feature type="region of interest" description="Disordered" evidence="1">
    <location>
        <begin position="99"/>
        <end position="121"/>
    </location>
</feature>
<dbReference type="PANTHER" id="PTHR15316:SF1">
    <property type="entry name" value="SPLICING FACTOR 3A SUBUNIT 1"/>
    <property type="match status" value="1"/>
</dbReference>
<dbReference type="InterPro" id="IPR045146">
    <property type="entry name" value="SF3A1"/>
</dbReference>
<dbReference type="GO" id="GO:0003723">
    <property type="term" value="F:RNA binding"/>
    <property type="evidence" value="ECO:0007669"/>
    <property type="project" value="InterPro"/>
</dbReference>
<dbReference type="GO" id="GO:0071013">
    <property type="term" value="C:catalytic step 2 spliceosome"/>
    <property type="evidence" value="ECO:0007669"/>
    <property type="project" value="TreeGrafter"/>
</dbReference>
<dbReference type="Pfam" id="PF01805">
    <property type="entry name" value="Surp"/>
    <property type="match status" value="1"/>
</dbReference>
<dbReference type="GO" id="GO:0071004">
    <property type="term" value="C:U2-type prespliceosome"/>
    <property type="evidence" value="ECO:0007669"/>
    <property type="project" value="TreeGrafter"/>
</dbReference>
<proteinExistence type="predicted"/>
<sequence>MAEYVARNGPDFEQIVAQQKANDPRFTFLQVSHPFHAYYLARKKELSNNIDKSLAQAEQSQTDAVVEEKSNVDQTNSDSIKPSGTISFKLMHKSSSSSRLRSAYSATTKDRDPNGSSFESNQPVVIASFEPLIQTSTEIHSCSPDVPTDICHDGIPGLIAYDSSESEDDNCIPQPDIAPVSISSINTQVGSRQDHSSPYSSPMPPLSSPSPLPVSSTPPTLNFTDPNTVEESVRKSTAKQNNPTYEGVLTSLSGHRRRHHEKYSNRNKSKRVIVTPTHP</sequence>
<dbReference type="GO" id="GO:0005686">
    <property type="term" value="C:U2 snRNP"/>
    <property type="evidence" value="ECO:0007669"/>
    <property type="project" value="TreeGrafter"/>
</dbReference>
<dbReference type="Gene3D" id="1.10.10.790">
    <property type="entry name" value="Surp module"/>
    <property type="match status" value="1"/>
</dbReference>
<feature type="compositionally biased region" description="Polar residues" evidence="1">
    <location>
        <begin position="72"/>
        <end position="84"/>
    </location>
</feature>
<dbReference type="Proteomes" id="UP000784294">
    <property type="component" value="Unassembled WGS sequence"/>
</dbReference>
<evidence type="ECO:0000313" key="4">
    <source>
        <dbReference type="Proteomes" id="UP000784294"/>
    </source>
</evidence>
<dbReference type="InterPro" id="IPR000061">
    <property type="entry name" value="Surp"/>
</dbReference>
<feature type="compositionally biased region" description="Pro residues" evidence="1">
    <location>
        <begin position="201"/>
        <end position="212"/>
    </location>
</feature>
<dbReference type="OrthoDB" id="21470at2759"/>
<dbReference type="InterPro" id="IPR035967">
    <property type="entry name" value="SWAP/Surp_sf"/>
</dbReference>
<dbReference type="PANTHER" id="PTHR15316">
    <property type="entry name" value="SPLICEOSOME ASSOCIATED PROTEIN 114/SWAP SPLICING FACTOR-RELATED"/>
    <property type="match status" value="1"/>
</dbReference>
<reference evidence="3" key="1">
    <citation type="submission" date="2018-11" db="EMBL/GenBank/DDBJ databases">
        <authorList>
            <consortium name="Pathogen Informatics"/>
        </authorList>
    </citation>
    <scope>NUCLEOTIDE SEQUENCE</scope>
</reference>
<dbReference type="PROSITE" id="PS50128">
    <property type="entry name" value="SURP"/>
    <property type="match status" value="1"/>
</dbReference>
<accession>A0A3S5CC56</accession>
<dbReference type="GO" id="GO:0000381">
    <property type="term" value="P:regulation of alternative mRNA splicing, via spliceosome"/>
    <property type="evidence" value="ECO:0007669"/>
    <property type="project" value="TreeGrafter"/>
</dbReference>
<protein>
    <recommendedName>
        <fullName evidence="2">SURP motif domain-containing protein</fullName>
    </recommendedName>
</protein>
<feature type="region of interest" description="Disordered" evidence="1">
    <location>
        <begin position="59"/>
        <end position="84"/>
    </location>
</feature>
<evidence type="ECO:0000313" key="3">
    <source>
        <dbReference type="EMBL" id="VEL08928.1"/>
    </source>
</evidence>
<feature type="domain" description="SURP motif" evidence="2">
    <location>
        <begin position="1"/>
        <end position="39"/>
    </location>
</feature>
<feature type="region of interest" description="Disordered" evidence="1">
    <location>
        <begin position="187"/>
        <end position="279"/>
    </location>
</feature>
<feature type="compositionally biased region" description="Basic residues" evidence="1">
    <location>
        <begin position="254"/>
        <end position="271"/>
    </location>
</feature>
<comment type="caution">
    <text evidence="3">The sequence shown here is derived from an EMBL/GenBank/DDBJ whole genome shotgun (WGS) entry which is preliminary data.</text>
</comment>
<dbReference type="AlphaFoldDB" id="A0A3S5CC56"/>
<evidence type="ECO:0000256" key="1">
    <source>
        <dbReference type="SAM" id="MobiDB-lite"/>
    </source>
</evidence>
<dbReference type="GO" id="GO:0045292">
    <property type="term" value="P:mRNA cis splicing, via spliceosome"/>
    <property type="evidence" value="ECO:0007669"/>
    <property type="project" value="InterPro"/>
</dbReference>
<gene>
    <name evidence="3" type="ORF">PXEA_LOCUS2368</name>
</gene>
<evidence type="ECO:0000259" key="2">
    <source>
        <dbReference type="PROSITE" id="PS50128"/>
    </source>
</evidence>
<dbReference type="SUPFAM" id="SSF109905">
    <property type="entry name" value="Surp module (SWAP domain)"/>
    <property type="match status" value="1"/>
</dbReference>
<dbReference type="EMBL" id="CAAALY010005078">
    <property type="protein sequence ID" value="VEL08928.1"/>
    <property type="molecule type" value="Genomic_DNA"/>
</dbReference>
<organism evidence="3 4">
    <name type="scientific">Protopolystoma xenopodis</name>
    <dbReference type="NCBI Taxonomy" id="117903"/>
    <lineage>
        <taxon>Eukaryota</taxon>
        <taxon>Metazoa</taxon>
        <taxon>Spiralia</taxon>
        <taxon>Lophotrochozoa</taxon>
        <taxon>Platyhelminthes</taxon>
        <taxon>Monogenea</taxon>
        <taxon>Polyopisthocotylea</taxon>
        <taxon>Polystomatidea</taxon>
        <taxon>Polystomatidae</taxon>
        <taxon>Protopolystoma</taxon>
    </lineage>
</organism>